<feature type="domain" description="SF3 helicase" evidence="4">
    <location>
        <begin position="96"/>
        <end position="257"/>
    </location>
</feature>
<dbReference type="PANTHER" id="PTHR35372:SF2">
    <property type="entry name" value="SF3 HELICASE DOMAIN-CONTAINING PROTEIN"/>
    <property type="match status" value="1"/>
</dbReference>
<protein>
    <recommendedName>
        <fullName evidence="4">SF3 helicase domain-containing protein</fullName>
    </recommendedName>
</protein>
<dbReference type="InterPro" id="IPR051620">
    <property type="entry name" value="ORF904-like_C"/>
</dbReference>
<reference evidence="5 6" key="1">
    <citation type="submission" date="2023-04" db="EMBL/GenBank/DDBJ databases">
        <title>Genome of Basidiobolus ranarum AG-B5.</title>
        <authorList>
            <person name="Stajich J.E."/>
            <person name="Carter-House D."/>
            <person name="Gryganskyi A."/>
        </authorList>
    </citation>
    <scope>NUCLEOTIDE SEQUENCE [LARGE SCALE GENOMIC DNA]</scope>
    <source>
        <strain evidence="5 6">AG-B5</strain>
    </source>
</reference>
<evidence type="ECO:0000259" key="4">
    <source>
        <dbReference type="PROSITE" id="PS51206"/>
    </source>
</evidence>
<comment type="caution">
    <text evidence="5">The sequence shown here is derived from an EMBL/GenBank/DDBJ whole genome shotgun (WGS) entry which is preliminary data.</text>
</comment>
<keyword evidence="6" id="KW-1185">Reference proteome</keyword>
<keyword evidence="2" id="KW-0378">Hydrolase</keyword>
<dbReference type="Proteomes" id="UP001479436">
    <property type="component" value="Unassembled WGS sequence"/>
</dbReference>
<dbReference type="PROSITE" id="PS51206">
    <property type="entry name" value="SF3_HELICASE_1"/>
    <property type="match status" value="1"/>
</dbReference>
<name>A0ABR2VJJ5_9FUNG</name>
<dbReference type="InterPro" id="IPR045455">
    <property type="entry name" value="NrS-1_pol-like_helicase"/>
</dbReference>
<dbReference type="EMBL" id="JASJQH010011827">
    <property type="protein sequence ID" value="KAK9663700.1"/>
    <property type="molecule type" value="Genomic_DNA"/>
</dbReference>
<gene>
    <name evidence="5" type="ORF">K7432_018057</name>
</gene>
<accession>A0ABR2VJJ5</accession>
<dbReference type="Gene3D" id="3.40.50.300">
    <property type="entry name" value="P-loop containing nucleotide triphosphate hydrolases"/>
    <property type="match status" value="1"/>
</dbReference>
<keyword evidence="1" id="KW-0547">Nucleotide-binding</keyword>
<organism evidence="5 6">
    <name type="scientific">Basidiobolus ranarum</name>
    <dbReference type="NCBI Taxonomy" id="34480"/>
    <lineage>
        <taxon>Eukaryota</taxon>
        <taxon>Fungi</taxon>
        <taxon>Fungi incertae sedis</taxon>
        <taxon>Zoopagomycota</taxon>
        <taxon>Entomophthoromycotina</taxon>
        <taxon>Basidiobolomycetes</taxon>
        <taxon>Basidiobolales</taxon>
        <taxon>Basidiobolaceae</taxon>
        <taxon>Basidiobolus</taxon>
    </lineage>
</organism>
<dbReference type="InterPro" id="IPR014015">
    <property type="entry name" value="Helicase_SF3_DNA-vir"/>
</dbReference>
<evidence type="ECO:0000256" key="2">
    <source>
        <dbReference type="ARBA" id="ARBA00022801"/>
    </source>
</evidence>
<dbReference type="Pfam" id="PF19263">
    <property type="entry name" value="DUF5906"/>
    <property type="match status" value="1"/>
</dbReference>
<evidence type="ECO:0000313" key="6">
    <source>
        <dbReference type="Proteomes" id="UP001479436"/>
    </source>
</evidence>
<dbReference type="PANTHER" id="PTHR35372">
    <property type="entry name" value="ATP BINDING PROTEIN-RELATED"/>
    <property type="match status" value="1"/>
</dbReference>
<evidence type="ECO:0000256" key="1">
    <source>
        <dbReference type="ARBA" id="ARBA00022741"/>
    </source>
</evidence>
<sequence>MVKIYTMLGSSATRKRLFGDVRLKLFDGSFVHKLNSKSGIVALQNGVYDLHEGIVREPVPSDYASIRAPTLLLDPIPQHKLSKLMGVLEKIFPEPELLDFFIMTCASFLEGYNSNKIFYIWWGKGNNAKTAIQTLVAKTFGNYCATLPTTLITRSRGSSSNATPDMCHLEGKLVMFLQEPNSEEKIKGGVVKELTGNDNIYIRELYKQPRSIKIKGKMILVCNNILDIPDIDAALKRRTIVIPFLSTFLPKREFDSLENQNKKYTYLVEPNAEKILEDSCDEFMSLLLREYPRYLKCGLQVPKIISDTIDTYLVAHNYPVVFKRKYFKIQPGTNMEVREIYGQFKSWFKDVHPSHNIPTLEKFANALNLEWDGVLEDIFVSYDEM</sequence>
<proteinExistence type="predicted"/>
<evidence type="ECO:0000313" key="5">
    <source>
        <dbReference type="EMBL" id="KAK9663700.1"/>
    </source>
</evidence>
<keyword evidence="3" id="KW-0067">ATP-binding</keyword>
<dbReference type="InterPro" id="IPR027417">
    <property type="entry name" value="P-loop_NTPase"/>
</dbReference>
<evidence type="ECO:0000256" key="3">
    <source>
        <dbReference type="ARBA" id="ARBA00022840"/>
    </source>
</evidence>